<keyword evidence="11" id="KW-0472">Membrane</keyword>
<protein>
    <submittedName>
        <fullName evidence="13">Fatty acid desaturase</fullName>
    </submittedName>
</protein>
<accession>A0A0L1JAE9</accession>
<dbReference type="STRING" id="1509407.A0A0L1JAE9"/>
<organism evidence="13 14">
    <name type="scientific">Aspergillus nomiae NRRL (strain ATCC 15546 / NRRL 13137 / CBS 260.88 / M93)</name>
    <dbReference type="NCBI Taxonomy" id="1509407"/>
    <lineage>
        <taxon>Eukaryota</taxon>
        <taxon>Fungi</taxon>
        <taxon>Dikarya</taxon>
        <taxon>Ascomycota</taxon>
        <taxon>Pezizomycotina</taxon>
        <taxon>Eurotiomycetes</taxon>
        <taxon>Eurotiomycetidae</taxon>
        <taxon>Eurotiales</taxon>
        <taxon>Aspergillaceae</taxon>
        <taxon>Aspergillus</taxon>
        <taxon>Aspergillus subgen. Circumdati</taxon>
    </lineage>
</organism>
<keyword evidence="9" id="KW-0408">Iron</keyword>
<proteinExistence type="inferred from homology"/>
<evidence type="ECO:0000256" key="3">
    <source>
        <dbReference type="ARBA" id="ARBA00009295"/>
    </source>
</evidence>
<dbReference type="RefSeq" id="XP_015409689.1">
    <property type="nucleotide sequence ID" value="XM_015548036.1"/>
</dbReference>
<dbReference type="GO" id="GO:0016717">
    <property type="term" value="F:oxidoreductase activity, acting on paired donors, with oxidation of a pair of donors resulting in the reduction of molecular oxygen to two molecules of water"/>
    <property type="evidence" value="ECO:0007669"/>
    <property type="project" value="TreeGrafter"/>
</dbReference>
<comment type="caution">
    <text evidence="13">The sequence shown here is derived from an EMBL/GenBank/DDBJ whole genome shotgun (WGS) entry which is preliminary data.</text>
</comment>
<dbReference type="Pfam" id="PF00487">
    <property type="entry name" value="FA_desaturase"/>
    <property type="match status" value="1"/>
</dbReference>
<dbReference type="InterPro" id="IPR005804">
    <property type="entry name" value="FA_desaturase_dom"/>
</dbReference>
<dbReference type="Proteomes" id="UP000037505">
    <property type="component" value="Unassembled WGS sequence"/>
</dbReference>
<evidence type="ECO:0000313" key="13">
    <source>
        <dbReference type="EMBL" id="KNG88766.1"/>
    </source>
</evidence>
<comment type="similarity">
    <text evidence="3">Belongs to the fatty acid desaturase type 1 family.</text>
</comment>
<dbReference type="GeneID" id="26804583"/>
<reference evidence="13 14" key="1">
    <citation type="submission" date="2014-06" db="EMBL/GenBank/DDBJ databases">
        <title>The Genome of the Aflatoxigenic Filamentous Fungus Aspergillus nomius.</title>
        <authorList>
            <person name="Moore M.G."/>
            <person name="Shannon B.M."/>
            <person name="Brian M.M."/>
        </authorList>
    </citation>
    <scope>NUCLEOTIDE SEQUENCE [LARGE SCALE GENOMIC DNA]</scope>
    <source>
        <strain evidence="13 14">NRRL 13137</strain>
    </source>
</reference>
<keyword evidence="4" id="KW-0349">Heme</keyword>
<evidence type="ECO:0000256" key="7">
    <source>
        <dbReference type="ARBA" id="ARBA00022989"/>
    </source>
</evidence>
<evidence type="ECO:0000313" key="14">
    <source>
        <dbReference type="Proteomes" id="UP000037505"/>
    </source>
</evidence>
<keyword evidence="7" id="KW-1133">Transmembrane helix</keyword>
<comment type="subcellular location">
    <subcellularLocation>
        <location evidence="1">Membrane</location>
        <topology evidence="1">Multi-pass membrane protein</topology>
    </subcellularLocation>
</comment>
<name>A0A0L1JAE9_ASPN3</name>
<keyword evidence="8" id="KW-0560">Oxidoreductase</keyword>
<evidence type="ECO:0000256" key="9">
    <source>
        <dbReference type="ARBA" id="ARBA00023004"/>
    </source>
</evidence>
<dbReference type="InterPro" id="IPR012171">
    <property type="entry name" value="Fatty_acid_desaturase"/>
</dbReference>
<dbReference type="EMBL" id="JNOM01000045">
    <property type="protein sequence ID" value="KNG88766.1"/>
    <property type="molecule type" value="Genomic_DNA"/>
</dbReference>
<keyword evidence="5" id="KW-0812">Transmembrane</keyword>
<evidence type="ECO:0000256" key="11">
    <source>
        <dbReference type="ARBA" id="ARBA00023136"/>
    </source>
</evidence>
<evidence type="ECO:0000256" key="10">
    <source>
        <dbReference type="ARBA" id="ARBA00023098"/>
    </source>
</evidence>
<feature type="domain" description="Fatty acid desaturase" evidence="12">
    <location>
        <begin position="10"/>
        <end position="88"/>
    </location>
</feature>
<dbReference type="PANTHER" id="PTHR19353">
    <property type="entry name" value="FATTY ACID DESATURASE 2"/>
    <property type="match status" value="1"/>
</dbReference>
<gene>
    <name evidence="13" type="ORF">ANOM_002779</name>
</gene>
<sequence length="133" mass="15010">MATMPLHVQFTVSHFAMSTTDLGPNESFAQKMLRTTMDVDCPPWLDWFHGGLQFQAIHHLYPRVPRHNLRRTQALVMEFCHDVGIPYALYGFVGGNRKVLGSLAEVARQAAILEKCRRTVAERGDLVWGGRGC</sequence>
<evidence type="ECO:0000256" key="4">
    <source>
        <dbReference type="ARBA" id="ARBA00022617"/>
    </source>
</evidence>
<dbReference type="GO" id="GO:0016020">
    <property type="term" value="C:membrane"/>
    <property type="evidence" value="ECO:0007669"/>
    <property type="project" value="UniProtKB-SubCell"/>
</dbReference>
<evidence type="ECO:0000259" key="12">
    <source>
        <dbReference type="Pfam" id="PF00487"/>
    </source>
</evidence>
<dbReference type="AlphaFoldDB" id="A0A0L1JAE9"/>
<comment type="pathway">
    <text evidence="2">Lipid metabolism.</text>
</comment>
<evidence type="ECO:0000256" key="6">
    <source>
        <dbReference type="ARBA" id="ARBA00022723"/>
    </source>
</evidence>
<dbReference type="PANTHER" id="PTHR19353:SF30">
    <property type="entry name" value="DELTA 8-(E)-SPHINGOLIPID DESATURASE"/>
    <property type="match status" value="1"/>
</dbReference>
<evidence type="ECO:0000256" key="8">
    <source>
        <dbReference type="ARBA" id="ARBA00023002"/>
    </source>
</evidence>
<evidence type="ECO:0000256" key="5">
    <source>
        <dbReference type="ARBA" id="ARBA00022692"/>
    </source>
</evidence>
<dbReference type="GO" id="GO:0006629">
    <property type="term" value="P:lipid metabolic process"/>
    <property type="evidence" value="ECO:0007669"/>
    <property type="project" value="UniProtKB-KW"/>
</dbReference>
<evidence type="ECO:0000256" key="1">
    <source>
        <dbReference type="ARBA" id="ARBA00004141"/>
    </source>
</evidence>
<keyword evidence="6" id="KW-0479">Metal-binding</keyword>
<keyword evidence="14" id="KW-1185">Reference proteome</keyword>
<dbReference type="GO" id="GO:0046872">
    <property type="term" value="F:metal ion binding"/>
    <property type="evidence" value="ECO:0007669"/>
    <property type="project" value="UniProtKB-KW"/>
</dbReference>
<keyword evidence="10" id="KW-0443">Lipid metabolism</keyword>
<evidence type="ECO:0000256" key="2">
    <source>
        <dbReference type="ARBA" id="ARBA00005189"/>
    </source>
</evidence>